<keyword evidence="4" id="KW-1185">Reference proteome</keyword>
<feature type="region of interest" description="Disordered" evidence="1">
    <location>
        <begin position="219"/>
        <end position="247"/>
    </location>
</feature>
<evidence type="ECO:0008006" key="5">
    <source>
        <dbReference type="Google" id="ProtNLM"/>
    </source>
</evidence>
<evidence type="ECO:0000256" key="1">
    <source>
        <dbReference type="SAM" id="MobiDB-lite"/>
    </source>
</evidence>
<proteinExistence type="predicted"/>
<gene>
    <name evidence="3" type="ORF">ACTIVE_1248</name>
</gene>
<evidence type="ECO:0000313" key="4">
    <source>
        <dbReference type="Proteomes" id="UP000501240"/>
    </source>
</evidence>
<keyword evidence="2" id="KW-0812">Transmembrane</keyword>
<evidence type="ECO:0000256" key="2">
    <source>
        <dbReference type="SAM" id="Phobius"/>
    </source>
</evidence>
<keyword evidence="2" id="KW-1133">Transmembrane helix</keyword>
<keyword evidence="2" id="KW-0472">Membrane</keyword>
<name>A0A7D3VVE1_ACTVE</name>
<feature type="transmembrane region" description="Helical" evidence="2">
    <location>
        <begin position="198"/>
        <end position="216"/>
    </location>
</feature>
<accession>A0A7D3VVE1</accession>
<protein>
    <recommendedName>
        <fullName evidence="5">TPM domain-containing protein</fullName>
    </recommendedName>
</protein>
<organism evidence="3 4">
    <name type="scientific">Actinomadura verrucosospora</name>
    <dbReference type="NCBI Taxonomy" id="46165"/>
    <lineage>
        <taxon>Bacteria</taxon>
        <taxon>Bacillati</taxon>
        <taxon>Actinomycetota</taxon>
        <taxon>Actinomycetes</taxon>
        <taxon>Streptosporangiales</taxon>
        <taxon>Thermomonosporaceae</taxon>
        <taxon>Actinomadura</taxon>
    </lineage>
</organism>
<dbReference type="EMBL" id="CP053892">
    <property type="protein sequence ID" value="QKG19612.1"/>
    <property type="molecule type" value="Genomic_DNA"/>
</dbReference>
<reference evidence="3 4" key="1">
    <citation type="submission" date="2020-05" db="EMBL/GenBank/DDBJ databases">
        <title>Actinomadura verrucosospora NRRL-B18236 (PFL_A860) Genome sequencing and assembly.</title>
        <authorList>
            <person name="Samborskyy M."/>
        </authorList>
    </citation>
    <scope>NUCLEOTIDE SEQUENCE [LARGE SCALE GENOMIC DNA]</scope>
    <source>
        <strain evidence="3 4">NRRL:B18236</strain>
    </source>
</reference>
<dbReference type="Proteomes" id="UP000501240">
    <property type="component" value="Chromosome"/>
</dbReference>
<sequence length="247" mass="26298">MLACCTAAPAFAGPVRPTGPPAAQTRIGAIVAQLERDHVYVTDQVPRALPPGTAGEIKALVGRLGVPTYVVVTSPARRSDDDTHAPSDLESLVPVLHDRLGKDGVYVVVDPRGTLGEVQQFGGTRRIDVEDAYEAATSELPYEAGLMKVLDRFVDIALSGQAKERALHPSPRPKSAVRRELDAYDRGNHEASVKNNTALGVGSGLGGLIVLGLLVGRRVRRGRRRPAPPGKKKPPPKKKPAKQGGKR</sequence>
<dbReference type="AlphaFoldDB" id="A0A7D3VVE1"/>
<evidence type="ECO:0000313" key="3">
    <source>
        <dbReference type="EMBL" id="QKG19612.1"/>
    </source>
</evidence>